<reference evidence="16" key="1">
    <citation type="journal article" date="2023" name="Nat. Microbiol.">
        <title>Enrichment and characterization of a nitric oxide-reducing microbial community in a continuous bioreactor.</title>
        <authorList>
            <person name="Garrido-Amador P."/>
            <person name="Stortenbeker N."/>
            <person name="Wessels H.J.C.T."/>
            <person name="Speth D.R."/>
            <person name="Garcia-Heredia I."/>
            <person name="Kartal B."/>
        </authorList>
    </citation>
    <scope>NUCLEOTIDE SEQUENCE</scope>
    <source>
        <strain evidence="16">MAG1</strain>
    </source>
</reference>
<evidence type="ECO:0000256" key="13">
    <source>
        <dbReference type="ARBA" id="ARBA00023295"/>
    </source>
</evidence>
<dbReference type="SUPFAM" id="SSF48150">
    <property type="entry name" value="DNA-glycosylase"/>
    <property type="match status" value="1"/>
</dbReference>
<comment type="catalytic activity">
    <reaction evidence="1 14">
        <text>Hydrolyzes free adenine bases from 7,8-dihydro-8-oxoguanine:adenine mismatched double-stranded DNA, leaving an apurinic site.</text>
        <dbReference type="EC" id="3.2.2.31"/>
    </reaction>
</comment>
<dbReference type="InterPro" id="IPR005760">
    <property type="entry name" value="A/G_AdeGlyc_MutY"/>
</dbReference>
<dbReference type="GO" id="GO:0006298">
    <property type="term" value="P:mismatch repair"/>
    <property type="evidence" value="ECO:0007669"/>
    <property type="project" value="TreeGrafter"/>
</dbReference>
<dbReference type="PROSITE" id="PS00764">
    <property type="entry name" value="ENDONUCLEASE_III_1"/>
    <property type="match status" value="1"/>
</dbReference>
<dbReference type="PANTHER" id="PTHR42944">
    <property type="entry name" value="ADENINE DNA GLYCOSYLASE"/>
    <property type="match status" value="1"/>
</dbReference>
<dbReference type="InterPro" id="IPR023170">
    <property type="entry name" value="HhH_base_excis_C"/>
</dbReference>
<dbReference type="InterPro" id="IPR029119">
    <property type="entry name" value="MutY_C"/>
</dbReference>
<dbReference type="Pfam" id="PF00730">
    <property type="entry name" value="HhH-GPD"/>
    <property type="match status" value="1"/>
</dbReference>
<dbReference type="InterPro" id="IPR003265">
    <property type="entry name" value="HhH-GPD_domain"/>
</dbReference>
<feature type="domain" description="HhH-GPD" evidence="15">
    <location>
        <begin position="30"/>
        <end position="181"/>
    </location>
</feature>
<dbReference type="GO" id="GO:0000701">
    <property type="term" value="F:purine-specific mismatch base pair DNA N-glycosylase activity"/>
    <property type="evidence" value="ECO:0007669"/>
    <property type="project" value="UniProtKB-EC"/>
</dbReference>
<dbReference type="CDD" id="cd03431">
    <property type="entry name" value="NUDIX_DNA_Glycosylase_C-MutY"/>
    <property type="match status" value="1"/>
</dbReference>
<dbReference type="Gene3D" id="1.10.1670.10">
    <property type="entry name" value="Helix-hairpin-Helix base-excision DNA repair enzymes (C-terminal)"/>
    <property type="match status" value="1"/>
</dbReference>
<dbReference type="GO" id="GO:0034039">
    <property type="term" value="F:8-oxo-7,8-dihydroguanine DNA N-glycosylase activity"/>
    <property type="evidence" value="ECO:0007669"/>
    <property type="project" value="TreeGrafter"/>
</dbReference>
<comment type="similarity">
    <text evidence="3 14">Belongs to the Nth/MutY family.</text>
</comment>
<evidence type="ECO:0000259" key="15">
    <source>
        <dbReference type="SMART" id="SM00478"/>
    </source>
</evidence>
<keyword evidence="10 14" id="KW-0408">Iron</keyword>
<dbReference type="NCBIfam" id="TIGR01084">
    <property type="entry name" value="mutY"/>
    <property type="match status" value="1"/>
</dbReference>
<evidence type="ECO:0000256" key="12">
    <source>
        <dbReference type="ARBA" id="ARBA00023204"/>
    </source>
</evidence>
<dbReference type="GO" id="GO:0006284">
    <property type="term" value="P:base-excision repair"/>
    <property type="evidence" value="ECO:0007669"/>
    <property type="project" value="UniProtKB-UniRule"/>
</dbReference>
<dbReference type="KEGG" id="npv:OHM77_07830"/>
<evidence type="ECO:0000256" key="8">
    <source>
        <dbReference type="ARBA" id="ARBA00022763"/>
    </source>
</evidence>
<dbReference type="InterPro" id="IPR015797">
    <property type="entry name" value="NUDIX_hydrolase-like_dom_sf"/>
</dbReference>
<keyword evidence="7" id="KW-0479">Metal-binding</keyword>
<evidence type="ECO:0000256" key="9">
    <source>
        <dbReference type="ARBA" id="ARBA00022801"/>
    </source>
</evidence>
<keyword evidence="13 14" id="KW-0326">Glycosidase</keyword>
<dbReference type="Gene3D" id="1.10.340.30">
    <property type="entry name" value="Hypothetical protein, domain 2"/>
    <property type="match status" value="1"/>
</dbReference>
<evidence type="ECO:0000256" key="1">
    <source>
        <dbReference type="ARBA" id="ARBA00000843"/>
    </source>
</evidence>
<evidence type="ECO:0000256" key="3">
    <source>
        <dbReference type="ARBA" id="ARBA00008343"/>
    </source>
</evidence>
<evidence type="ECO:0000256" key="10">
    <source>
        <dbReference type="ARBA" id="ARBA00023004"/>
    </source>
</evidence>
<comment type="cofactor">
    <cofactor evidence="14">
        <name>[4Fe-4S] cluster</name>
        <dbReference type="ChEBI" id="CHEBI:49883"/>
    </cofactor>
    <text evidence="14">Binds 1 [4Fe-4S] cluster.</text>
</comment>
<comment type="function">
    <text evidence="2">Adenine glycosylase active on G-A mispairs. MutY also corrects error-prone DNA synthesis past GO lesions which are due to the oxidatively damaged form of guanine: 7,8-dihydro-8-oxoguanine (8-oxo-dGTP).</text>
</comment>
<dbReference type="Gene3D" id="3.90.79.10">
    <property type="entry name" value="Nucleoside Triphosphate Pyrophosphohydrolase"/>
    <property type="match status" value="1"/>
</dbReference>
<evidence type="ECO:0000256" key="11">
    <source>
        <dbReference type="ARBA" id="ARBA00023014"/>
    </source>
</evidence>
<sequence>MIRWQKAHGRHDLPWQGTKDPYRVWLSEIMLQQTQVATVIPYYERFLARFPALADLAAAPVEEVMALWSGLGYYARARNLHACARAVAGAHGGRFPRDAEAIAQLSGIGRSTANAIAVFCFGAHAPILDGNVKRVLCRHAGIDGFPGAPAVEGRLWGLAGSLLPKGEAATYIQAQMDLGATVCTRSSPRCGACPVAEDCAARIGNRIGELPAPRPRKALPERASTVLVLVAKGRVLLEPRPPAGIWGGLLSLPEVPEGATPADHAARLGCRIRSSRELPAVRHGFTHFRLTLSPLLCEVVPLPRVSEQSQRWLDGGELARAPLPAPIRKILSGIP</sequence>
<keyword evidence="9" id="KW-0378">Hydrolase</keyword>
<dbReference type="FunFam" id="1.10.340.30:FF:000002">
    <property type="entry name" value="Adenine DNA glycosylase"/>
    <property type="match status" value="1"/>
</dbReference>
<evidence type="ECO:0000256" key="4">
    <source>
        <dbReference type="ARBA" id="ARBA00012045"/>
    </source>
</evidence>
<accession>A0AA49J0I5</accession>
<dbReference type="CDD" id="cd00056">
    <property type="entry name" value="ENDO3c"/>
    <property type="match status" value="1"/>
</dbReference>
<dbReference type="PANTHER" id="PTHR42944:SF1">
    <property type="entry name" value="ADENINE DNA GLYCOSYLASE"/>
    <property type="match status" value="1"/>
</dbReference>
<gene>
    <name evidence="16" type="primary">mutY</name>
    <name evidence="16" type="ORF">OHM77_07830</name>
</gene>
<proteinExistence type="inferred from homology"/>
<dbReference type="InterPro" id="IPR004035">
    <property type="entry name" value="Endouclease-III_FeS-bd_BS"/>
</dbReference>
<evidence type="ECO:0000313" key="16">
    <source>
        <dbReference type="EMBL" id="WIM07049.1"/>
    </source>
</evidence>
<dbReference type="AlphaFoldDB" id="A0AA49J0I5"/>
<dbReference type="SMART" id="SM00525">
    <property type="entry name" value="FES"/>
    <property type="match status" value="1"/>
</dbReference>
<evidence type="ECO:0000256" key="2">
    <source>
        <dbReference type="ARBA" id="ARBA00002933"/>
    </source>
</evidence>
<dbReference type="GO" id="GO:0051539">
    <property type="term" value="F:4 iron, 4 sulfur cluster binding"/>
    <property type="evidence" value="ECO:0007669"/>
    <property type="project" value="UniProtKB-UniRule"/>
</dbReference>
<keyword evidence="12" id="KW-0234">DNA repair</keyword>
<dbReference type="EMBL" id="CP107246">
    <property type="protein sequence ID" value="WIM07049.1"/>
    <property type="molecule type" value="Genomic_DNA"/>
</dbReference>
<dbReference type="SUPFAM" id="SSF55811">
    <property type="entry name" value="Nudix"/>
    <property type="match status" value="1"/>
</dbReference>
<dbReference type="GO" id="GO:0046872">
    <property type="term" value="F:metal ion binding"/>
    <property type="evidence" value="ECO:0007669"/>
    <property type="project" value="UniProtKB-UniRule"/>
</dbReference>
<dbReference type="InterPro" id="IPR011257">
    <property type="entry name" value="DNA_glycosylase"/>
</dbReference>
<dbReference type="SMART" id="SM00478">
    <property type="entry name" value="ENDO3c"/>
    <property type="match status" value="1"/>
</dbReference>
<protein>
    <recommendedName>
        <fullName evidence="5 14">Adenine DNA glycosylase</fullName>
        <ecNumber evidence="4 14">3.2.2.31</ecNumber>
    </recommendedName>
</protein>
<dbReference type="Proteomes" id="UP001234916">
    <property type="component" value="Chromosome"/>
</dbReference>
<dbReference type="GO" id="GO:0032357">
    <property type="term" value="F:oxidized purine DNA binding"/>
    <property type="evidence" value="ECO:0007669"/>
    <property type="project" value="TreeGrafter"/>
</dbReference>
<organism evidence="16">
    <name type="scientific">Candidatus Nitricoxidivorans perseverans</name>
    <dbReference type="NCBI Taxonomy" id="2975601"/>
    <lineage>
        <taxon>Bacteria</taxon>
        <taxon>Pseudomonadati</taxon>
        <taxon>Pseudomonadota</taxon>
        <taxon>Betaproteobacteria</taxon>
        <taxon>Nitrosomonadales</taxon>
        <taxon>Sterolibacteriaceae</taxon>
        <taxon>Candidatus Nitricoxidivorans</taxon>
    </lineage>
</organism>
<dbReference type="InterPro" id="IPR003651">
    <property type="entry name" value="Endonuclease3_FeS-loop_motif"/>
</dbReference>
<evidence type="ECO:0000256" key="7">
    <source>
        <dbReference type="ARBA" id="ARBA00022723"/>
    </source>
</evidence>
<keyword evidence="11" id="KW-0411">Iron-sulfur</keyword>
<evidence type="ECO:0000256" key="6">
    <source>
        <dbReference type="ARBA" id="ARBA00022485"/>
    </source>
</evidence>
<dbReference type="GO" id="GO:0035485">
    <property type="term" value="F:adenine/guanine mispair binding"/>
    <property type="evidence" value="ECO:0007669"/>
    <property type="project" value="TreeGrafter"/>
</dbReference>
<dbReference type="Pfam" id="PF14815">
    <property type="entry name" value="NUDIX_4"/>
    <property type="match status" value="1"/>
</dbReference>
<dbReference type="EC" id="3.2.2.31" evidence="4 14"/>
<evidence type="ECO:0000256" key="5">
    <source>
        <dbReference type="ARBA" id="ARBA00022023"/>
    </source>
</evidence>
<dbReference type="Pfam" id="PF10576">
    <property type="entry name" value="EndIII_4Fe-2S"/>
    <property type="match status" value="1"/>
</dbReference>
<keyword evidence="8 14" id="KW-0227">DNA damage</keyword>
<name>A0AA49J0I5_9PROT</name>
<dbReference type="InterPro" id="IPR044298">
    <property type="entry name" value="MIG/MutY"/>
</dbReference>
<evidence type="ECO:0000256" key="14">
    <source>
        <dbReference type="RuleBase" id="RU365096"/>
    </source>
</evidence>
<keyword evidence="6" id="KW-0004">4Fe-4S</keyword>